<accession>A0A9X1UBG9</accession>
<dbReference type="PROSITE" id="PS50011">
    <property type="entry name" value="PROTEIN_KINASE_DOM"/>
    <property type="match status" value="1"/>
</dbReference>
<keyword evidence="2 4" id="KW-0418">Kinase</keyword>
<dbReference type="GO" id="GO:0004672">
    <property type="term" value="F:protein kinase activity"/>
    <property type="evidence" value="ECO:0007669"/>
    <property type="project" value="InterPro"/>
</dbReference>
<evidence type="ECO:0000259" key="3">
    <source>
        <dbReference type="PROSITE" id="PS50011"/>
    </source>
</evidence>
<dbReference type="AlphaFoldDB" id="A0A9X1UBG9"/>
<reference evidence="4" key="1">
    <citation type="submission" date="2021-09" db="EMBL/GenBank/DDBJ databases">
        <title>Genome of Aequorivita sp. strain F64183.</title>
        <authorList>
            <person name="Wang Y."/>
        </authorList>
    </citation>
    <scope>NUCLEOTIDE SEQUENCE</scope>
    <source>
        <strain evidence="4">F64183</strain>
    </source>
</reference>
<name>A0A9X1UBG9_9FLAO</name>
<evidence type="ECO:0000313" key="4">
    <source>
        <dbReference type="EMBL" id="MCG2429571.1"/>
    </source>
</evidence>
<evidence type="ECO:0000313" key="5">
    <source>
        <dbReference type="Proteomes" id="UP001139462"/>
    </source>
</evidence>
<protein>
    <submittedName>
        <fullName evidence="4">Fructosamine kinase family protein</fullName>
    </submittedName>
</protein>
<dbReference type="GO" id="GO:0005524">
    <property type="term" value="F:ATP binding"/>
    <property type="evidence" value="ECO:0007669"/>
    <property type="project" value="InterPro"/>
</dbReference>
<gene>
    <name evidence="4" type="ORF">K8344_00425</name>
</gene>
<dbReference type="Gene3D" id="3.30.200.20">
    <property type="entry name" value="Phosphorylase Kinase, domain 1"/>
    <property type="match status" value="1"/>
</dbReference>
<comment type="similarity">
    <text evidence="1 2">Belongs to the fructosamine kinase family.</text>
</comment>
<evidence type="ECO:0000256" key="2">
    <source>
        <dbReference type="PIRNR" id="PIRNR006221"/>
    </source>
</evidence>
<dbReference type="InterPro" id="IPR000719">
    <property type="entry name" value="Prot_kinase_dom"/>
</dbReference>
<dbReference type="PANTHER" id="PTHR12149">
    <property type="entry name" value="FRUCTOSAMINE 3 KINASE-RELATED PROTEIN"/>
    <property type="match status" value="1"/>
</dbReference>
<dbReference type="PIRSF" id="PIRSF006221">
    <property type="entry name" value="Ketosamine-3-kinase"/>
    <property type="match status" value="1"/>
</dbReference>
<dbReference type="Gene3D" id="3.90.1200.10">
    <property type="match status" value="1"/>
</dbReference>
<dbReference type="PANTHER" id="PTHR12149:SF8">
    <property type="entry name" value="PROTEIN-RIBULOSAMINE 3-KINASE"/>
    <property type="match status" value="1"/>
</dbReference>
<dbReference type="EMBL" id="JAIRBB010000001">
    <property type="protein sequence ID" value="MCG2429571.1"/>
    <property type="molecule type" value="Genomic_DNA"/>
</dbReference>
<proteinExistence type="inferred from homology"/>
<keyword evidence="5" id="KW-1185">Reference proteome</keyword>
<evidence type="ECO:0000256" key="1">
    <source>
        <dbReference type="ARBA" id="ARBA00009460"/>
    </source>
</evidence>
<sequence length="284" mass="32332">MAIFISRFQNITAQNNLTLIEVKQLFGGDINEVFQLKCKEGNFVVKLNDSTKFPKMFTAEAKGLNYLSSSNSFKIPKVLANGEIENTSYLLIEYISSGEPNAGFWESFADNLVKLHQVTQTNFGLDHDNYIGSLPQRNNFSKSASEFYISNRLEPQFNMASENGFQFKKVASFYKNISKIIPNEAPSLIHGDLWSGNYMVSKENQAVLIDPAVAFAPREMDIAMMKLFGGFSEELIINYNSIFPLEKGWEDRVSLWQLYYLLVHLNLFGRSYLPKVNSVLNKYS</sequence>
<dbReference type="SUPFAM" id="SSF56112">
    <property type="entry name" value="Protein kinase-like (PK-like)"/>
    <property type="match status" value="1"/>
</dbReference>
<dbReference type="Pfam" id="PF03881">
    <property type="entry name" value="Fructosamin_kin"/>
    <property type="match status" value="1"/>
</dbReference>
<feature type="domain" description="Protein kinase" evidence="3">
    <location>
        <begin position="19"/>
        <end position="284"/>
    </location>
</feature>
<organism evidence="4 5">
    <name type="scientific">Aequorivita xiaoshiensis</name>
    <dbReference type="NCBI Taxonomy" id="2874476"/>
    <lineage>
        <taxon>Bacteria</taxon>
        <taxon>Pseudomonadati</taxon>
        <taxon>Bacteroidota</taxon>
        <taxon>Flavobacteriia</taxon>
        <taxon>Flavobacteriales</taxon>
        <taxon>Flavobacteriaceae</taxon>
        <taxon>Aequorivita</taxon>
    </lineage>
</organism>
<comment type="caution">
    <text evidence="4">The sequence shown here is derived from an EMBL/GenBank/DDBJ whole genome shotgun (WGS) entry which is preliminary data.</text>
</comment>
<dbReference type="RefSeq" id="WP_237606294.1">
    <property type="nucleotide sequence ID" value="NZ_JAIRBB010000001.1"/>
</dbReference>
<keyword evidence="2" id="KW-0808">Transferase</keyword>
<dbReference type="Proteomes" id="UP001139462">
    <property type="component" value="Unassembled WGS sequence"/>
</dbReference>
<dbReference type="InterPro" id="IPR011009">
    <property type="entry name" value="Kinase-like_dom_sf"/>
</dbReference>
<dbReference type="InterPro" id="IPR016477">
    <property type="entry name" value="Fructo-/Ketosamine-3-kinase"/>
</dbReference>